<dbReference type="RefSeq" id="WP_173947234.1">
    <property type="nucleotide sequence ID" value="NZ_CP102845.1"/>
</dbReference>
<evidence type="ECO:0000313" key="3">
    <source>
        <dbReference type="EMBL" id="UVF18856.1"/>
    </source>
</evidence>
<dbReference type="InterPro" id="IPR003356">
    <property type="entry name" value="DNA_methylase_A-5"/>
</dbReference>
<evidence type="ECO:0000313" key="4">
    <source>
        <dbReference type="Proteomes" id="UP001017257"/>
    </source>
</evidence>
<gene>
    <name evidence="3" type="ORF">HPT29_020610</name>
</gene>
<evidence type="ECO:0000259" key="2">
    <source>
        <dbReference type="Pfam" id="PF02384"/>
    </source>
</evidence>
<dbReference type="EMBL" id="CP102845">
    <property type="protein sequence ID" value="UVF18856.1"/>
    <property type="molecule type" value="Genomic_DNA"/>
</dbReference>
<dbReference type="Gene3D" id="3.40.50.150">
    <property type="entry name" value="Vaccinia Virus protein VP39"/>
    <property type="match status" value="1"/>
</dbReference>
<dbReference type="SUPFAM" id="SSF53335">
    <property type="entry name" value="S-adenosyl-L-methionine-dependent methyltransferases"/>
    <property type="match status" value="1"/>
</dbReference>
<dbReference type="PRINTS" id="PR00507">
    <property type="entry name" value="N12N6MTFRASE"/>
</dbReference>
<dbReference type="GO" id="GO:0008168">
    <property type="term" value="F:methyltransferase activity"/>
    <property type="evidence" value="ECO:0007669"/>
    <property type="project" value="UniProtKB-KW"/>
</dbReference>
<proteinExistence type="inferred from homology"/>
<reference evidence="3" key="1">
    <citation type="submission" date="2022-08" db="EMBL/GenBank/DDBJ databases">
        <title>Microvirga terrae sp. nov., isolated from soil.</title>
        <authorList>
            <person name="Kim K.H."/>
            <person name="Seo Y.L."/>
            <person name="Kim J.M."/>
            <person name="Lee J.K."/>
            <person name="Han D.M."/>
            <person name="Jeon C.O."/>
        </authorList>
    </citation>
    <scope>NUCLEOTIDE SEQUENCE</scope>
    <source>
        <strain evidence="3">R24</strain>
    </source>
</reference>
<dbReference type="PANTHER" id="PTHR42998:SF1">
    <property type="entry name" value="TYPE I RESTRICTION ENZYME HINDI METHYLASE SUBUNIT"/>
    <property type="match status" value="1"/>
</dbReference>
<dbReference type="InterPro" id="IPR029063">
    <property type="entry name" value="SAM-dependent_MTases_sf"/>
</dbReference>
<dbReference type="GO" id="GO:0032259">
    <property type="term" value="P:methylation"/>
    <property type="evidence" value="ECO:0007669"/>
    <property type="project" value="UniProtKB-KW"/>
</dbReference>
<keyword evidence="3" id="KW-0489">Methyltransferase</keyword>
<feature type="domain" description="DNA methylase adenine-specific" evidence="2">
    <location>
        <begin position="6"/>
        <end position="325"/>
    </location>
</feature>
<accession>A0ABY5RNN6</accession>
<dbReference type="InterPro" id="IPR052916">
    <property type="entry name" value="Type-I_RE_MTase_Subunit"/>
</dbReference>
<keyword evidence="4" id="KW-1185">Reference proteome</keyword>
<dbReference type="Pfam" id="PF02384">
    <property type="entry name" value="N6_Mtase"/>
    <property type="match status" value="1"/>
</dbReference>
<dbReference type="PANTHER" id="PTHR42998">
    <property type="entry name" value="TYPE I RESTRICTION ENZYME HINDVIIP M PROTEIN-RELATED"/>
    <property type="match status" value="1"/>
</dbReference>
<evidence type="ECO:0000256" key="1">
    <source>
        <dbReference type="ARBA" id="ARBA00006594"/>
    </source>
</evidence>
<dbReference type="Proteomes" id="UP001017257">
    <property type="component" value="Chromosome"/>
</dbReference>
<keyword evidence="3" id="KW-0808">Transferase</keyword>
<organism evidence="3 4">
    <name type="scientific">Microvirga terrae</name>
    <dbReference type="NCBI Taxonomy" id="2740529"/>
    <lineage>
        <taxon>Bacteria</taxon>
        <taxon>Pseudomonadati</taxon>
        <taxon>Pseudomonadota</taxon>
        <taxon>Alphaproteobacteria</taxon>
        <taxon>Hyphomicrobiales</taxon>
        <taxon>Methylobacteriaceae</taxon>
        <taxon>Microvirga</taxon>
    </lineage>
</organism>
<comment type="similarity">
    <text evidence="1">Belongs to the N(4)/N(6)-methyltransferase family.</text>
</comment>
<sequence length="367" mass="40449">MPAKVVLGRVYEYFLGEFAKLEGKRGGQYYTAGCVVKLLVEMLEPFKGRVYDACCGSGGMFVQSERFVEAHGGKLNDVSVFGQESNPTTWRLAKMNLAIRGIEANLGPKWADTFHENLHPGLKARYILANPPFNDSDWGGDKLRSGDRWQFGVPPAGNANFAWVQHIIHHLAPDGYAGFVLANGSLSSQQSGEGDIRRKIAEANLVDCIVALPGQLFSTTQIPVCLWFLTRDKSNGLVRDKALRSRMDEVLFIDARALGTMETRTLKVLTDEDIAKIADTYHAWREAGGQYKDIPGFAKSATLAEIAEQGFVLTPGRYVGTPEAEGEDEPFEAKMMRLTKALHDQMAEGERLDAGIRKVLGSVGYGW</sequence>
<protein>
    <submittedName>
        <fullName evidence="3">SAM-dependent methyltransferase</fullName>
    </submittedName>
</protein>
<name>A0ABY5RNN6_9HYPH</name>